<keyword evidence="4 5" id="KW-0720">Serine protease</keyword>
<evidence type="ECO:0000313" key="7">
    <source>
        <dbReference type="EMBL" id="MFB9103891.1"/>
    </source>
</evidence>
<proteinExistence type="inferred from homology"/>
<dbReference type="EMBL" id="JBHMFA010000001">
    <property type="protein sequence ID" value="MFB9103891.1"/>
    <property type="molecule type" value="Genomic_DNA"/>
</dbReference>
<dbReference type="PANTHER" id="PTHR43806:SF11">
    <property type="entry name" value="CEREVISIN-RELATED"/>
    <property type="match status" value="1"/>
</dbReference>
<feature type="active site" description="Charge relay system" evidence="5">
    <location>
        <position position="202"/>
    </location>
</feature>
<evidence type="ECO:0000256" key="1">
    <source>
        <dbReference type="ARBA" id="ARBA00011073"/>
    </source>
</evidence>
<accession>A0ABV5GWL3</accession>
<dbReference type="Pfam" id="PF00082">
    <property type="entry name" value="Peptidase_S8"/>
    <property type="match status" value="1"/>
</dbReference>
<dbReference type="SUPFAM" id="SSF52743">
    <property type="entry name" value="Subtilisin-like"/>
    <property type="match status" value="1"/>
</dbReference>
<dbReference type="InterPro" id="IPR015500">
    <property type="entry name" value="Peptidase_S8_subtilisin-rel"/>
</dbReference>
<dbReference type="PROSITE" id="PS51892">
    <property type="entry name" value="SUBTILASE"/>
    <property type="match status" value="1"/>
</dbReference>
<feature type="active site" description="Charge relay system" evidence="5">
    <location>
        <position position="437"/>
    </location>
</feature>
<evidence type="ECO:0000259" key="6">
    <source>
        <dbReference type="Pfam" id="PF00082"/>
    </source>
</evidence>
<dbReference type="Gene3D" id="3.40.50.200">
    <property type="entry name" value="Peptidase S8/S53 domain"/>
    <property type="match status" value="1"/>
</dbReference>
<dbReference type="PRINTS" id="PR00723">
    <property type="entry name" value="SUBTILISIN"/>
</dbReference>
<dbReference type="RefSeq" id="WP_290269800.1">
    <property type="nucleotide sequence ID" value="NZ_JAUFQP010000007.1"/>
</dbReference>
<organism evidence="7 8">
    <name type="scientific">Algibacter miyuki</name>
    <dbReference type="NCBI Taxonomy" id="1306933"/>
    <lineage>
        <taxon>Bacteria</taxon>
        <taxon>Pseudomonadati</taxon>
        <taxon>Bacteroidota</taxon>
        <taxon>Flavobacteriia</taxon>
        <taxon>Flavobacteriales</taxon>
        <taxon>Flavobacteriaceae</taxon>
        <taxon>Algibacter</taxon>
    </lineage>
</organism>
<comment type="caution">
    <text evidence="7">The sequence shown here is derived from an EMBL/GenBank/DDBJ whole genome shotgun (WGS) entry which is preliminary data.</text>
</comment>
<dbReference type="InterPro" id="IPR036852">
    <property type="entry name" value="Peptidase_S8/S53_dom_sf"/>
</dbReference>
<dbReference type="InterPro" id="IPR000209">
    <property type="entry name" value="Peptidase_S8/S53_dom"/>
</dbReference>
<dbReference type="PANTHER" id="PTHR43806">
    <property type="entry name" value="PEPTIDASE S8"/>
    <property type="match status" value="1"/>
</dbReference>
<keyword evidence="2 5" id="KW-0645">Protease</keyword>
<sequence>MKTSILITIAAFWLSSFTNDSVNKENIIYADSTYNPKENLQTVVVWFEDQYLEAGDSFLKKTETFHGRKRGEVRTEVMLALKTLSNTSFSKIKSNLNALESANQVSGIKQHWIINGFTCTVTTEGLKTIKTLEGVDKIFVKRTRSTSKRKDMGPEFIANKPASRFAVKTVASYPWNIEKIRAPEVWTEFGITGKGTLNIVHDSGFKLDVPALAETIYTNDGEIPGNGLDDDNNGFIDDYHGYNFDSGLANLNEPSIKRGTNIHGNMCAALISGTFETNTKQAVGIAPESQWAPIIGSSNIEQAVEWAIEQGADTYSMSFSQPNLGEFRTHWRKVLEQGTLCGVVFISGAGNFASGSKAAPVPVQMRNPEDIPNAVLGVAGVGEDGKRPVFSSQGPVEWNTDYYKEGTVNKPDFATFNANVPCIDPEGNLTNIANGNSFSSPHMAGIVSLMFSANPDLLPWEIKEILLKTAEDIGDKGFDYQSGNGFVNAYDAVKAVMEL</sequence>
<evidence type="ECO:0000256" key="5">
    <source>
        <dbReference type="PROSITE-ProRule" id="PRU01240"/>
    </source>
</evidence>
<keyword evidence="3 5" id="KW-0378">Hydrolase</keyword>
<feature type="active site" description="Charge relay system" evidence="5">
    <location>
        <position position="263"/>
    </location>
</feature>
<comment type="similarity">
    <text evidence="1 5">Belongs to the peptidase S8 family.</text>
</comment>
<feature type="domain" description="Peptidase S8/S53" evidence="6">
    <location>
        <begin position="200"/>
        <end position="485"/>
    </location>
</feature>
<evidence type="ECO:0000256" key="3">
    <source>
        <dbReference type="ARBA" id="ARBA00022801"/>
    </source>
</evidence>
<evidence type="ECO:0000256" key="2">
    <source>
        <dbReference type="ARBA" id="ARBA00022670"/>
    </source>
</evidence>
<protein>
    <submittedName>
        <fullName evidence="7">S8 family serine peptidase</fullName>
    </submittedName>
</protein>
<dbReference type="InterPro" id="IPR050131">
    <property type="entry name" value="Peptidase_S8_subtilisin-like"/>
</dbReference>
<keyword evidence="8" id="KW-1185">Reference proteome</keyword>
<evidence type="ECO:0000313" key="8">
    <source>
        <dbReference type="Proteomes" id="UP001589590"/>
    </source>
</evidence>
<gene>
    <name evidence="7" type="ORF">ACFFU1_03190</name>
</gene>
<reference evidence="7 8" key="1">
    <citation type="submission" date="2024-09" db="EMBL/GenBank/DDBJ databases">
        <authorList>
            <person name="Sun Q."/>
            <person name="Mori K."/>
        </authorList>
    </citation>
    <scope>NUCLEOTIDE SEQUENCE [LARGE SCALE GENOMIC DNA]</scope>
    <source>
        <strain evidence="7 8">CECT 8300</strain>
    </source>
</reference>
<evidence type="ECO:0000256" key="4">
    <source>
        <dbReference type="ARBA" id="ARBA00022825"/>
    </source>
</evidence>
<dbReference type="Proteomes" id="UP001589590">
    <property type="component" value="Unassembled WGS sequence"/>
</dbReference>
<name>A0ABV5GWL3_9FLAO</name>